<dbReference type="EMBL" id="MCFD01000017">
    <property type="protein sequence ID" value="ORX66105.1"/>
    <property type="molecule type" value="Genomic_DNA"/>
</dbReference>
<keyword evidence="1" id="KW-1133">Transmembrane helix</keyword>
<name>A0A1Y1VYJ5_9FUNG</name>
<dbReference type="AlphaFoldDB" id="A0A1Y1VYJ5"/>
<organism evidence="2 3">
    <name type="scientific">Linderina pennispora</name>
    <dbReference type="NCBI Taxonomy" id="61395"/>
    <lineage>
        <taxon>Eukaryota</taxon>
        <taxon>Fungi</taxon>
        <taxon>Fungi incertae sedis</taxon>
        <taxon>Zoopagomycota</taxon>
        <taxon>Kickxellomycotina</taxon>
        <taxon>Kickxellomycetes</taxon>
        <taxon>Kickxellales</taxon>
        <taxon>Kickxellaceae</taxon>
        <taxon>Linderina</taxon>
    </lineage>
</organism>
<comment type="caution">
    <text evidence="2">The sequence shown here is derived from an EMBL/GenBank/DDBJ whole genome shotgun (WGS) entry which is preliminary data.</text>
</comment>
<keyword evidence="3" id="KW-1185">Reference proteome</keyword>
<feature type="transmembrane region" description="Helical" evidence="1">
    <location>
        <begin position="34"/>
        <end position="58"/>
    </location>
</feature>
<keyword evidence="1" id="KW-0472">Membrane</keyword>
<keyword evidence="1" id="KW-0812">Transmembrane</keyword>
<evidence type="ECO:0000313" key="3">
    <source>
        <dbReference type="Proteomes" id="UP000193922"/>
    </source>
</evidence>
<evidence type="ECO:0000256" key="1">
    <source>
        <dbReference type="SAM" id="Phobius"/>
    </source>
</evidence>
<dbReference type="Proteomes" id="UP000193922">
    <property type="component" value="Unassembled WGS sequence"/>
</dbReference>
<sequence>MANKQEDYRKTLANAVEADPQLKPFVSELDFPHFIVLFSLYILLPSPILDRIILVFLLHFSTCLVPSCTLLHFLNTCVFGCFSPLYNILVSLVTF</sequence>
<feature type="transmembrane region" description="Helical" evidence="1">
    <location>
        <begin position="70"/>
        <end position="89"/>
    </location>
</feature>
<evidence type="ECO:0000313" key="2">
    <source>
        <dbReference type="EMBL" id="ORX66105.1"/>
    </source>
</evidence>
<protein>
    <submittedName>
        <fullName evidence="2">Uncharacterized protein</fullName>
    </submittedName>
</protein>
<reference evidence="2 3" key="1">
    <citation type="submission" date="2016-07" db="EMBL/GenBank/DDBJ databases">
        <title>Pervasive Adenine N6-methylation of Active Genes in Fungi.</title>
        <authorList>
            <consortium name="DOE Joint Genome Institute"/>
            <person name="Mondo S.J."/>
            <person name="Dannebaum R.O."/>
            <person name="Kuo R.C."/>
            <person name="Labutti K."/>
            <person name="Haridas S."/>
            <person name="Kuo A."/>
            <person name="Salamov A."/>
            <person name="Ahrendt S.R."/>
            <person name="Lipzen A."/>
            <person name="Sullivan W."/>
            <person name="Andreopoulos W.B."/>
            <person name="Clum A."/>
            <person name="Lindquist E."/>
            <person name="Daum C."/>
            <person name="Ramamoorthy G.K."/>
            <person name="Gryganskyi A."/>
            <person name="Culley D."/>
            <person name="Magnuson J.K."/>
            <person name="James T.Y."/>
            <person name="O'Malley M.A."/>
            <person name="Stajich J.E."/>
            <person name="Spatafora J.W."/>
            <person name="Visel A."/>
            <person name="Grigoriev I.V."/>
        </authorList>
    </citation>
    <scope>NUCLEOTIDE SEQUENCE [LARGE SCALE GENOMIC DNA]</scope>
    <source>
        <strain evidence="2 3">ATCC 12442</strain>
    </source>
</reference>
<dbReference type="GeneID" id="63808653"/>
<proteinExistence type="predicted"/>
<accession>A0A1Y1VYJ5</accession>
<dbReference type="RefSeq" id="XP_040740132.1">
    <property type="nucleotide sequence ID" value="XM_040892005.1"/>
</dbReference>
<gene>
    <name evidence="2" type="ORF">DL89DRAFT_71906</name>
</gene>